<protein>
    <submittedName>
        <fullName evidence="3">Diguanylate cyclase</fullName>
    </submittedName>
</protein>
<evidence type="ECO:0000256" key="1">
    <source>
        <dbReference type="SAM" id="Phobius"/>
    </source>
</evidence>
<evidence type="ECO:0000313" key="4">
    <source>
        <dbReference type="Proteomes" id="UP000652074"/>
    </source>
</evidence>
<keyword evidence="1" id="KW-1133">Transmembrane helix</keyword>
<dbReference type="RefSeq" id="WP_169208834.1">
    <property type="nucleotide sequence ID" value="NZ_CP059560.1"/>
</dbReference>
<sequence>MGMLATALVVHNYQRENAQLVRDAIATTRALSSVVDRELSAVESALTVLATSPHLDSGDFSAFYGQAQDVLRTQIADNVVLTDTTGRQVINTLRPFGEVLTAQGIMPQMRRVLDTGRPFVSDLFVGPVTGRLAVSVSVPVRRNGQIIYNLSMGFFPGRLSEILTAQQLPLGWTGEILDRGGNIAARTHDLKRFVGRQSALSLTGAMSAEGSVEAITAEGLPAVSVFTRSAVSDWAVVINIPKESLVSQLKQSLVWLVFGTVVLLSGSLIVAWRLGGRIADAFRGLTDPALALGSGEPVVIRSLDLKEADEVAAALMKASRMLQQARYDAHHDELTGLGNRALFKVIVDQQLALSRRQETELALLYIDLDGFKAVNDRFGHPTGDELLRAVSQRIRAGIRSSDLAVRVGGDEFVVVMFAAGSDAAQVIAKKLVESISDPYPIGLELIEISASIGVAICTNPEFTSQMLLEQADAAMYQAKTVGKRCFALAPASMEAG</sequence>
<dbReference type="PANTHER" id="PTHR46663:SF2">
    <property type="entry name" value="GGDEF DOMAIN-CONTAINING PROTEIN"/>
    <property type="match status" value="1"/>
</dbReference>
<comment type="caution">
    <text evidence="3">The sequence shown here is derived from an EMBL/GenBank/DDBJ whole genome shotgun (WGS) entry which is preliminary data.</text>
</comment>
<feature type="domain" description="GGDEF" evidence="2">
    <location>
        <begin position="359"/>
        <end position="491"/>
    </location>
</feature>
<keyword evidence="4" id="KW-1185">Reference proteome</keyword>
<dbReference type="SMART" id="SM00267">
    <property type="entry name" value="GGDEF"/>
    <property type="match status" value="1"/>
</dbReference>
<keyword evidence="1" id="KW-0472">Membrane</keyword>
<dbReference type="Gene3D" id="3.30.450.20">
    <property type="entry name" value="PAS domain"/>
    <property type="match status" value="1"/>
</dbReference>
<accession>A0ABX1MU64</accession>
<dbReference type="Gene3D" id="3.30.70.270">
    <property type="match status" value="1"/>
</dbReference>
<proteinExistence type="predicted"/>
<feature type="transmembrane region" description="Helical" evidence="1">
    <location>
        <begin position="253"/>
        <end position="274"/>
    </location>
</feature>
<dbReference type="PROSITE" id="PS50887">
    <property type="entry name" value="GGDEF"/>
    <property type="match status" value="1"/>
</dbReference>
<dbReference type="EMBL" id="WTVR01000092">
    <property type="protein sequence ID" value="NMF91523.1"/>
    <property type="molecule type" value="Genomic_DNA"/>
</dbReference>
<reference evidence="3 4" key="1">
    <citation type="submission" date="2019-12" db="EMBL/GenBank/DDBJ databases">
        <title>Comparative genomics gives insights into the taxonomy of the Azoarcus-Aromatoleum group and reveals separate origins of nif in the plant-associated Azoarcus and non-plant-associated Aromatoleum sub-groups.</title>
        <authorList>
            <person name="Lafos M."/>
            <person name="Maluk M."/>
            <person name="Batista M."/>
            <person name="Junghare M."/>
            <person name="Carmona M."/>
            <person name="Faoro H."/>
            <person name="Cruz L.M."/>
            <person name="Battistoni F."/>
            <person name="De Souza E."/>
            <person name="Pedrosa F."/>
            <person name="Chen W.-M."/>
            <person name="Poole P.S."/>
            <person name="Dixon R.A."/>
            <person name="James E.K."/>
        </authorList>
    </citation>
    <scope>NUCLEOTIDE SEQUENCE [LARGE SCALE GENOMIC DNA]</scope>
    <source>
        <strain evidence="3 4">ToN1</strain>
    </source>
</reference>
<dbReference type="Pfam" id="PF00990">
    <property type="entry name" value="GGDEF"/>
    <property type="match status" value="1"/>
</dbReference>
<dbReference type="Proteomes" id="UP000652074">
    <property type="component" value="Unassembled WGS sequence"/>
</dbReference>
<dbReference type="SUPFAM" id="SSF55073">
    <property type="entry name" value="Nucleotide cyclase"/>
    <property type="match status" value="1"/>
</dbReference>
<evidence type="ECO:0000313" key="3">
    <source>
        <dbReference type="EMBL" id="NMF91523.1"/>
    </source>
</evidence>
<dbReference type="InterPro" id="IPR029787">
    <property type="entry name" value="Nucleotide_cyclase"/>
</dbReference>
<dbReference type="CDD" id="cd01949">
    <property type="entry name" value="GGDEF"/>
    <property type="match status" value="1"/>
</dbReference>
<dbReference type="InterPro" id="IPR052163">
    <property type="entry name" value="DGC-Regulatory_Protein"/>
</dbReference>
<gene>
    <name evidence="3" type="ORF">GPA26_23975</name>
</gene>
<name>A0ABX1MU64_9RHOO</name>
<dbReference type="InterPro" id="IPR043128">
    <property type="entry name" value="Rev_trsase/Diguanyl_cyclase"/>
</dbReference>
<dbReference type="PANTHER" id="PTHR46663">
    <property type="entry name" value="DIGUANYLATE CYCLASE DGCT-RELATED"/>
    <property type="match status" value="1"/>
</dbReference>
<keyword evidence="1" id="KW-0812">Transmembrane</keyword>
<dbReference type="CDD" id="cd18773">
    <property type="entry name" value="PDC1_HK_sensor"/>
    <property type="match status" value="1"/>
</dbReference>
<organism evidence="3 4">
    <name type="scientific">Aromatoleum petrolei</name>
    <dbReference type="NCBI Taxonomy" id="76116"/>
    <lineage>
        <taxon>Bacteria</taxon>
        <taxon>Pseudomonadati</taxon>
        <taxon>Pseudomonadota</taxon>
        <taxon>Betaproteobacteria</taxon>
        <taxon>Rhodocyclales</taxon>
        <taxon>Rhodocyclaceae</taxon>
        <taxon>Aromatoleum</taxon>
    </lineage>
</organism>
<dbReference type="NCBIfam" id="TIGR00254">
    <property type="entry name" value="GGDEF"/>
    <property type="match status" value="1"/>
</dbReference>
<evidence type="ECO:0000259" key="2">
    <source>
        <dbReference type="PROSITE" id="PS50887"/>
    </source>
</evidence>
<dbReference type="InterPro" id="IPR000160">
    <property type="entry name" value="GGDEF_dom"/>
</dbReference>